<evidence type="ECO:0000256" key="1">
    <source>
        <dbReference type="ARBA" id="ARBA00022737"/>
    </source>
</evidence>
<accession>A0A096BCD9</accession>
<dbReference type="PANTHER" id="PTHR43308:SF5">
    <property type="entry name" value="S-LAYER PROTEIN _ PEPTIDOGLYCAN ENDO-BETA-N-ACETYLGLUCOSAMINIDASE"/>
    <property type="match status" value="1"/>
</dbReference>
<dbReference type="InterPro" id="IPR051465">
    <property type="entry name" value="Cell_Envelope_Struct_Comp"/>
</dbReference>
<dbReference type="HOGENOM" id="CLU_1829336_0_0_9"/>
<dbReference type="eggNOG" id="COG5492">
    <property type="taxonomic scope" value="Bacteria"/>
</dbReference>
<proteinExistence type="predicted"/>
<gene>
    <name evidence="3" type="ORF">HMPREF9460_00453</name>
</gene>
<protein>
    <recommendedName>
        <fullName evidence="2">SLH domain-containing protein</fullName>
    </recommendedName>
</protein>
<name>A0A096BCD9_FLAPL</name>
<evidence type="ECO:0000313" key="3">
    <source>
        <dbReference type="EMBL" id="KGF57088.1"/>
    </source>
</evidence>
<dbReference type="EMBL" id="ADLO01000016">
    <property type="protein sequence ID" value="KGF57088.1"/>
    <property type="molecule type" value="Genomic_DNA"/>
</dbReference>
<evidence type="ECO:0000259" key="2">
    <source>
        <dbReference type="PROSITE" id="PS51272"/>
    </source>
</evidence>
<feature type="non-terminal residue" evidence="3">
    <location>
        <position position="1"/>
    </location>
</feature>
<feature type="domain" description="SLH" evidence="2">
    <location>
        <begin position="36"/>
        <end position="99"/>
    </location>
</feature>
<dbReference type="Proteomes" id="UP000029585">
    <property type="component" value="Unassembled WGS sequence"/>
</dbReference>
<dbReference type="InterPro" id="IPR001119">
    <property type="entry name" value="SLH_dom"/>
</dbReference>
<dbReference type="Pfam" id="PF00395">
    <property type="entry name" value="SLH"/>
    <property type="match status" value="2"/>
</dbReference>
<organism evidence="3 4">
    <name type="scientific">Flavonifractor plautii 1_3_50AFAA</name>
    <dbReference type="NCBI Taxonomy" id="742738"/>
    <lineage>
        <taxon>Bacteria</taxon>
        <taxon>Bacillati</taxon>
        <taxon>Bacillota</taxon>
        <taxon>Clostridia</taxon>
        <taxon>Eubacteriales</taxon>
        <taxon>Oscillospiraceae</taxon>
        <taxon>Flavonifractor</taxon>
    </lineage>
</organism>
<dbReference type="RefSeq" id="WP_198527973.1">
    <property type="nucleotide sequence ID" value="NZ_KN174161.1"/>
</dbReference>
<sequence>GMVEGVGGGKFAPERTITRAEFTVMAMRFARLPEGGENPFSDVTSSDWFYDQVVGAVQYGWITGYTDGTFRPEATITRAEVTAITNRLLDRAADEDYVDDHAGELRQFPDVSASYWGYHDIVEATNAHSYRVYDGEEHWM</sequence>
<dbReference type="PATRIC" id="fig|742738.3.peg.475"/>
<dbReference type="PROSITE" id="PS51272">
    <property type="entry name" value="SLH"/>
    <property type="match status" value="1"/>
</dbReference>
<keyword evidence="4" id="KW-1185">Reference proteome</keyword>
<comment type="caution">
    <text evidence="3">The sequence shown here is derived from an EMBL/GenBank/DDBJ whole genome shotgun (WGS) entry which is preliminary data.</text>
</comment>
<evidence type="ECO:0000313" key="4">
    <source>
        <dbReference type="Proteomes" id="UP000029585"/>
    </source>
</evidence>
<dbReference type="AlphaFoldDB" id="A0A096BCD9"/>
<dbReference type="PANTHER" id="PTHR43308">
    <property type="entry name" value="OUTER MEMBRANE PROTEIN ALPHA-RELATED"/>
    <property type="match status" value="1"/>
</dbReference>
<reference evidence="3 4" key="1">
    <citation type="submission" date="2011-08" db="EMBL/GenBank/DDBJ databases">
        <title>The Genome Sequence of Clostridium orbiscindens 1_3_50AFAA.</title>
        <authorList>
            <consortium name="The Broad Institute Genome Sequencing Platform"/>
            <person name="Earl A."/>
            <person name="Ward D."/>
            <person name="Feldgarden M."/>
            <person name="Gevers D."/>
            <person name="Daigneault M."/>
            <person name="Strauss J."/>
            <person name="Allen-Vercoe E."/>
            <person name="Young S.K."/>
            <person name="Zeng Q."/>
            <person name="Gargeya S."/>
            <person name="Fitzgerald M."/>
            <person name="Haas B."/>
            <person name="Abouelleil A."/>
            <person name="Alvarado L."/>
            <person name="Arachchi H.M."/>
            <person name="Berlin A."/>
            <person name="Brown A."/>
            <person name="Chapman S.B."/>
            <person name="Chen Z."/>
            <person name="Dunbar C."/>
            <person name="Freedman E."/>
            <person name="Gearin G."/>
            <person name="Gellesch M."/>
            <person name="Goldberg J."/>
            <person name="Griggs A."/>
            <person name="Gujja S."/>
            <person name="Heiman D."/>
            <person name="Howarth C."/>
            <person name="Larson L."/>
            <person name="Lui A."/>
            <person name="MacDonald P.J.P."/>
            <person name="Montmayeur A."/>
            <person name="Murphy C."/>
            <person name="Neiman D."/>
            <person name="Pearson M."/>
            <person name="Priest M."/>
            <person name="Roberts A."/>
            <person name="Saif S."/>
            <person name="Shea T."/>
            <person name="Shenoy N."/>
            <person name="Sisk P."/>
            <person name="Stolte C."/>
            <person name="Sykes S."/>
            <person name="Wortman J."/>
            <person name="Nusbaum C."/>
            <person name="Birren B."/>
        </authorList>
    </citation>
    <scope>NUCLEOTIDE SEQUENCE [LARGE SCALE GENOMIC DNA]</scope>
    <source>
        <strain evidence="3 4">1_3_50AFAA</strain>
    </source>
</reference>
<keyword evidence="1" id="KW-0677">Repeat</keyword>